<gene>
    <name evidence="1" type="ORF">FRACA_4700002</name>
</gene>
<organism evidence="1 2">
    <name type="scientific">Frankia canadensis</name>
    <dbReference type="NCBI Taxonomy" id="1836972"/>
    <lineage>
        <taxon>Bacteria</taxon>
        <taxon>Bacillati</taxon>
        <taxon>Actinomycetota</taxon>
        <taxon>Actinomycetes</taxon>
        <taxon>Frankiales</taxon>
        <taxon>Frankiaceae</taxon>
        <taxon>Frankia</taxon>
    </lineage>
</organism>
<dbReference type="Proteomes" id="UP000234331">
    <property type="component" value="Unassembled WGS sequence"/>
</dbReference>
<reference evidence="1 2" key="1">
    <citation type="submission" date="2017-06" db="EMBL/GenBank/DDBJ databases">
        <authorList>
            <person name="Kim H.J."/>
            <person name="Triplett B.A."/>
        </authorList>
    </citation>
    <scope>NUCLEOTIDE SEQUENCE [LARGE SCALE GENOMIC DNA]</scope>
    <source>
        <strain evidence="1">FRACA_ARgP5</strain>
    </source>
</reference>
<dbReference type="AlphaFoldDB" id="A0A2I2KXV7"/>
<evidence type="ECO:0000313" key="1">
    <source>
        <dbReference type="EMBL" id="SNQ50498.1"/>
    </source>
</evidence>
<sequence length="100" mass="10578">MARGSAGRGRAGVEVTEPVSVTMAALTTPPPLLRACRWWSLCPWGGAVPPDRGGWFAGRGSRLGWRSRSVGEPGWSHSPAGFPLCRRVRPGVGADISGIR</sequence>
<evidence type="ECO:0000313" key="2">
    <source>
        <dbReference type="Proteomes" id="UP000234331"/>
    </source>
</evidence>
<dbReference type="EMBL" id="FZMO01000413">
    <property type="protein sequence ID" value="SNQ50498.1"/>
    <property type="molecule type" value="Genomic_DNA"/>
</dbReference>
<keyword evidence="2" id="KW-1185">Reference proteome</keyword>
<accession>A0A2I2KXV7</accession>
<name>A0A2I2KXV7_9ACTN</name>
<protein>
    <submittedName>
        <fullName evidence="1">Uncharacterized protein</fullName>
    </submittedName>
</protein>
<proteinExistence type="predicted"/>